<dbReference type="AlphaFoldDB" id="A0A6P6YJG1"/>
<feature type="compositionally biased region" description="Polar residues" evidence="1">
    <location>
        <begin position="247"/>
        <end position="259"/>
    </location>
</feature>
<proteinExistence type="predicted"/>
<feature type="compositionally biased region" description="Basic residues" evidence="1">
    <location>
        <begin position="139"/>
        <end position="172"/>
    </location>
</feature>
<feature type="compositionally biased region" description="Gly residues" evidence="1">
    <location>
        <begin position="21"/>
        <end position="31"/>
    </location>
</feature>
<feature type="region of interest" description="Disordered" evidence="1">
    <location>
        <begin position="215"/>
        <end position="259"/>
    </location>
</feature>
<evidence type="ECO:0000256" key="1">
    <source>
        <dbReference type="SAM" id="MobiDB-lite"/>
    </source>
</evidence>
<feature type="region of interest" description="Disordered" evidence="1">
    <location>
        <begin position="1"/>
        <end position="65"/>
    </location>
</feature>
<sequence length="259" mass="28371">MSLQTPKQPMMAQQPMSAKNNGGGGGGGGGSRPTTPTNTTNRPNSNDGTVRNTRGPGWLTKKPAKPSITPDFWCRPFMPNPPQLSDVANAYFIGYKDSSDWHFKKLLNVIDWFYRNGPGTFSFAAYLFRENKISFRPIQKNRPRRGGGRRGGRRRGGRSFRSRGRGGGRGRGRGYGGRGYGGQGYNGQGYGGRGYGGRGYGGQGYGGQRRIYTRSFYNSSMSQRRDGPPSQSPQAQQPKQPQQPQSMANGKTSQPQTSR</sequence>
<name>A0A6P6YJG1_DERPT</name>
<feature type="compositionally biased region" description="Low complexity" evidence="1">
    <location>
        <begin position="32"/>
        <end position="46"/>
    </location>
</feature>
<feature type="compositionally biased region" description="Gly residues" evidence="1">
    <location>
        <begin position="173"/>
        <end position="183"/>
    </location>
</feature>
<dbReference type="KEGG" id="dpte:113798660"/>
<organism evidence="2 3">
    <name type="scientific">Dermatophagoides pteronyssinus</name>
    <name type="common">European house dust mite</name>
    <dbReference type="NCBI Taxonomy" id="6956"/>
    <lineage>
        <taxon>Eukaryota</taxon>
        <taxon>Metazoa</taxon>
        <taxon>Ecdysozoa</taxon>
        <taxon>Arthropoda</taxon>
        <taxon>Chelicerata</taxon>
        <taxon>Arachnida</taxon>
        <taxon>Acari</taxon>
        <taxon>Acariformes</taxon>
        <taxon>Sarcoptiformes</taxon>
        <taxon>Astigmata</taxon>
        <taxon>Psoroptidia</taxon>
        <taxon>Analgoidea</taxon>
        <taxon>Pyroglyphidae</taxon>
        <taxon>Dermatophagoidinae</taxon>
        <taxon>Dermatophagoides</taxon>
    </lineage>
</organism>
<evidence type="ECO:0000313" key="2">
    <source>
        <dbReference type="Proteomes" id="UP000515146"/>
    </source>
</evidence>
<keyword evidence="2" id="KW-1185">Reference proteome</keyword>
<accession>A0A6P6YJG1</accession>
<dbReference type="OrthoDB" id="10445449at2759"/>
<dbReference type="InParanoid" id="A0A6P6YJG1"/>
<feature type="compositionally biased region" description="Low complexity" evidence="1">
    <location>
        <begin position="228"/>
        <end position="246"/>
    </location>
</feature>
<dbReference type="RefSeq" id="XP_027205024.1">
    <property type="nucleotide sequence ID" value="XM_027349223.1"/>
</dbReference>
<evidence type="ECO:0000313" key="3">
    <source>
        <dbReference type="RefSeq" id="XP_027205024.1"/>
    </source>
</evidence>
<reference evidence="3" key="1">
    <citation type="submission" date="2025-08" db="UniProtKB">
        <authorList>
            <consortium name="RefSeq"/>
        </authorList>
    </citation>
    <scope>IDENTIFICATION</scope>
    <source>
        <strain evidence="3">Airmid</strain>
    </source>
</reference>
<protein>
    <submittedName>
        <fullName evidence="3">Probable peroxisomal membrane protein PEX13</fullName>
    </submittedName>
</protein>
<feature type="region of interest" description="Disordered" evidence="1">
    <location>
        <begin position="137"/>
        <end position="183"/>
    </location>
</feature>
<gene>
    <name evidence="3" type="primary">LOC113798660</name>
</gene>
<dbReference type="Proteomes" id="UP000515146">
    <property type="component" value="Unplaced"/>
</dbReference>